<evidence type="ECO:0000313" key="1">
    <source>
        <dbReference type="EMBL" id="PJG58225.1"/>
    </source>
</evidence>
<protein>
    <submittedName>
        <fullName evidence="1">Uncharacterized protein</fullName>
    </submittedName>
</protein>
<evidence type="ECO:0000313" key="2">
    <source>
        <dbReference type="Proteomes" id="UP000235861"/>
    </source>
</evidence>
<dbReference type="Proteomes" id="UP000235861">
    <property type="component" value="Unassembled WGS sequence"/>
</dbReference>
<name>A0A2H9U2H3_9GAMM</name>
<comment type="caution">
    <text evidence="1">The sequence shown here is derived from an EMBL/GenBank/DDBJ whole genome shotgun (WGS) entry which is preliminary data.</text>
</comment>
<dbReference type="EMBL" id="PGGC01000126">
    <property type="protein sequence ID" value="PJG58225.1"/>
    <property type="molecule type" value="Genomic_DNA"/>
</dbReference>
<organism evidence="1 2">
    <name type="scientific">Aeromonas cavernicola</name>
    <dbReference type="NCBI Taxonomy" id="1006623"/>
    <lineage>
        <taxon>Bacteria</taxon>
        <taxon>Pseudomonadati</taxon>
        <taxon>Pseudomonadota</taxon>
        <taxon>Gammaproteobacteria</taxon>
        <taxon>Aeromonadales</taxon>
        <taxon>Aeromonadaceae</taxon>
        <taxon>Aeromonas</taxon>
    </lineage>
</organism>
<reference evidence="1 2" key="1">
    <citation type="submission" date="2017-11" db="EMBL/GenBank/DDBJ databases">
        <title>Draft genome sequence of environmental isolate Aeromonas cavernicola sp. nov. MDC 2508.</title>
        <authorList>
            <person name="Colston S.M."/>
            <person name="Navarro A."/>
            <person name="Martinez-Murcia A.J."/>
            <person name="Graf J."/>
        </authorList>
    </citation>
    <scope>NUCLEOTIDE SEQUENCE [LARGE SCALE GENOMIC DNA]</scope>
    <source>
        <strain evidence="1 2">MDC 2508</strain>
    </source>
</reference>
<dbReference type="AlphaFoldDB" id="A0A2H9U2H3"/>
<gene>
    <name evidence="1" type="ORF">CUC53_13675</name>
</gene>
<sequence>MAKGNHQGQVLRDHKKVGQKFIPPLMQLPNMKETSFRDNTLPCLIWLSAIFLRNPDLQSVHYVIEFLIKCKDILNDDKSPALVFLNNFDKLTAEQKGRISEGIEDQAMLNFLRESLVHHHHLLEDYPLGFLFEDYVYGVDREEALEHLKEDVSALLDRCTMHSTKVQTTAFVSMTATGKLFLSSAIDLPDFNSIFTAPDSDESKRVASFVRANINAGAGFQDAEEGENEWSKSFWSQCFDLEACS</sequence>
<proteinExistence type="predicted"/>
<dbReference type="OrthoDB" id="6334036at2"/>
<accession>A0A2H9U2H3</accession>
<dbReference type="RefSeq" id="WP_100294672.1">
    <property type="nucleotide sequence ID" value="NZ_PGGC01000126.1"/>
</dbReference>
<keyword evidence="2" id="KW-1185">Reference proteome</keyword>